<protein>
    <submittedName>
        <fullName evidence="1">Uncharacterized protein</fullName>
    </submittedName>
</protein>
<proteinExistence type="predicted"/>
<name>A0A8S5M2S9_9CAUD</name>
<reference evidence="1" key="1">
    <citation type="journal article" date="2021" name="Proc. Natl. Acad. Sci. U.S.A.">
        <title>A Catalog of Tens of Thousands of Viruses from Human Metagenomes Reveals Hidden Associations with Chronic Diseases.</title>
        <authorList>
            <person name="Tisza M.J."/>
            <person name="Buck C.B."/>
        </authorList>
    </citation>
    <scope>NUCLEOTIDE SEQUENCE</scope>
    <source>
        <strain evidence="1">CtMVT27</strain>
    </source>
</reference>
<sequence length="31" mass="3346">MGARASAPIGGLKGTPNKKYFAWVIRTPRNS</sequence>
<dbReference type="EMBL" id="BK014801">
    <property type="protein sequence ID" value="DAD76456.1"/>
    <property type="molecule type" value="Genomic_DNA"/>
</dbReference>
<organism evidence="1">
    <name type="scientific">Caudovirales sp. ctMVT27</name>
    <dbReference type="NCBI Taxonomy" id="2826771"/>
    <lineage>
        <taxon>Viruses</taxon>
        <taxon>Duplodnaviria</taxon>
        <taxon>Heunggongvirae</taxon>
        <taxon>Uroviricota</taxon>
        <taxon>Caudoviricetes</taxon>
    </lineage>
</organism>
<accession>A0A8S5M2S9</accession>
<evidence type="ECO:0000313" key="1">
    <source>
        <dbReference type="EMBL" id="DAD76456.1"/>
    </source>
</evidence>